<protein>
    <recommendedName>
        <fullName evidence="4">Intraflagellar transport protein 81</fullName>
    </recommendedName>
</protein>
<dbReference type="GO" id="GO:0036064">
    <property type="term" value="C:ciliary basal body"/>
    <property type="evidence" value="ECO:0007669"/>
    <property type="project" value="TreeGrafter"/>
</dbReference>
<dbReference type="GO" id="GO:0042073">
    <property type="term" value="P:intraciliary transport"/>
    <property type="evidence" value="ECO:0007669"/>
    <property type="project" value="InterPro"/>
</dbReference>
<reference evidence="2 3" key="1">
    <citation type="submission" date="2016-04" db="EMBL/GenBank/DDBJ databases">
        <title>The genome of Intoshia linei affirms orthonectids as highly simplified spiralians.</title>
        <authorList>
            <person name="Mikhailov K.V."/>
            <person name="Slusarev G.S."/>
            <person name="Nikitin M.A."/>
            <person name="Logacheva M.D."/>
            <person name="Penin A."/>
            <person name="Aleoshin V."/>
            <person name="Panchin Y.V."/>
        </authorList>
    </citation>
    <scope>NUCLEOTIDE SEQUENCE [LARGE SCALE GENOMIC DNA]</scope>
    <source>
        <strain evidence="2">Intl2013</strain>
        <tissue evidence="2">Whole animal</tissue>
    </source>
</reference>
<feature type="coiled-coil region" evidence="1">
    <location>
        <begin position="67"/>
        <end position="101"/>
    </location>
</feature>
<evidence type="ECO:0000313" key="2">
    <source>
        <dbReference type="EMBL" id="OAF67112.1"/>
    </source>
</evidence>
<comment type="caution">
    <text evidence="2">The sequence shown here is derived from an EMBL/GenBank/DDBJ whole genome shotgun (WGS) entry which is preliminary data.</text>
</comment>
<proteinExistence type="predicted"/>
<feature type="coiled-coil region" evidence="1">
    <location>
        <begin position="249"/>
        <end position="283"/>
    </location>
</feature>
<dbReference type="GO" id="GO:0060271">
    <property type="term" value="P:cilium assembly"/>
    <property type="evidence" value="ECO:0007669"/>
    <property type="project" value="InterPro"/>
</dbReference>
<sequence>MINELYIYNFVSICNGFSRPIKIYLNGGKNSKIDMGLLSLKDYINKLMESNTLKKNDDESDRLNMFKQQALLKSEKIQSIAEKLEENRRMFKELSEEATNKAKIIESMGEIIKADKIKSYVTSLRSKNNEYKEKRQCLIDIKAECGVLSRTLQILDKKNEKINIKLSENESKVGISGYWDTNKNLQKVSSKKMEFDETKVKSLDEISRLVTQLNISIDQKKKILAPIMQELKPLRENHGNILMEYNHKKKKYEMTQADIESNMSGLENNVNKLAELIISLESKINCSTKNLHILCIEQERLNDEKNVHFNRENEAKMSFKEQCIQEIHKQESNSINLRKEQQRLNEMYEINKKDVIIWKNIQTIFKTKLDLIENKKYNDKLNHLIVKN</sequence>
<organism evidence="2 3">
    <name type="scientific">Intoshia linei</name>
    <dbReference type="NCBI Taxonomy" id="1819745"/>
    <lineage>
        <taxon>Eukaryota</taxon>
        <taxon>Metazoa</taxon>
        <taxon>Spiralia</taxon>
        <taxon>Lophotrochozoa</taxon>
        <taxon>Mesozoa</taxon>
        <taxon>Orthonectida</taxon>
        <taxon>Rhopaluridae</taxon>
        <taxon>Intoshia</taxon>
    </lineage>
</organism>
<accession>A0A177B054</accession>
<evidence type="ECO:0008006" key="4">
    <source>
        <dbReference type="Google" id="ProtNLM"/>
    </source>
</evidence>
<evidence type="ECO:0000256" key="1">
    <source>
        <dbReference type="SAM" id="Coils"/>
    </source>
</evidence>
<keyword evidence="3" id="KW-1185">Reference proteome</keyword>
<keyword evidence="1" id="KW-0175">Coiled coil</keyword>
<dbReference type="EMBL" id="LWCA01000743">
    <property type="protein sequence ID" value="OAF67112.1"/>
    <property type="molecule type" value="Genomic_DNA"/>
</dbReference>
<gene>
    <name evidence="2" type="ORF">A3Q56_05063</name>
</gene>
<name>A0A177B054_9BILA</name>
<dbReference type="AlphaFoldDB" id="A0A177B054"/>
<evidence type="ECO:0000313" key="3">
    <source>
        <dbReference type="Proteomes" id="UP000078046"/>
    </source>
</evidence>
<dbReference type="OrthoDB" id="276029at2759"/>
<dbReference type="Proteomes" id="UP000078046">
    <property type="component" value="Unassembled WGS sequence"/>
</dbReference>
<dbReference type="PANTHER" id="PTHR15614:SF2">
    <property type="entry name" value="INTRAFLAGELLAR TRANSPORT PROTEIN 81 HOMOLOG"/>
    <property type="match status" value="1"/>
</dbReference>
<dbReference type="InterPro" id="IPR029600">
    <property type="entry name" value="IFT81"/>
</dbReference>
<dbReference type="PANTHER" id="PTHR15614">
    <property type="entry name" value="INTRAFLAGELLAR TRANSPORT PROTEIN 81 HOMOLOG"/>
    <property type="match status" value="1"/>
</dbReference>
<dbReference type="GO" id="GO:0030992">
    <property type="term" value="C:intraciliary transport particle B"/>
    <property type="evidence" value="ECO:0007669"/>
    <property type="project" value="InterPro"/>
</dbReference>
<dbReference type="GO" id="GO:0015631">
    <property type="term" value="F:tubulin binding"/>
    <property type="evidence" value="ECO:0007669"/>
    <property type="project" value="InterPro"/>
</dbReference>